<feature type="transmembrane region" description="Helical" evidence="2">
    <location>
        <begin position="1616"/>
        <end position="1635"/>
    </location>
</feature>
<feature type="transmembrane region" description="Helical" evidence="2">
    <location>
        <begin position="1053"/>
        <end position="1073"/>
    </location>
</feature>
<evidence type="ECO:0000256" key="2">
    <source>
        <dbReference type="SAM" id="Phobius"/>
    </source>
</evidence>
<proteinExistence type="predicted"/>
<dbReference type="EMBL" id="CAJJDN010000011">
    <property type="protein sequence ID" value="CAD8057519.1"/>
    <property type="molecule type" value="Genomic_DNA"/>
</dbReference>
<evidence type="ECO:0000313" key="3">
    <source>
        <dbReference type="EMBL" id="CAD8057519.1"/>
    </source>
</evidence>
<name>A0A8S1KQ76_9CILI</name>
<dbReference type="PANTHER" id="PTHR31600:SF2">
    <property type="entry name" value="GAMETE ENRICHED GENE 10 PROTEIN-RELATED"/>
    <property type="match status" value="1"/>
</dbReference>
<gene>
    <name evidence="3" type="ORF">PSON_ATCC_30995.1.T0110258</name>
</gene>
<dbReference type="InterPro" id="IPR052994">
    <property type="entry name" value="Tiny_macrocysts_regulators"/>
</dbReference>
<accession>A0A8S1KQ76</accession>
<feature type="transmembrane region" description="Helical" evidence="2">
    <location>
        <begin position="76"/>
        <end position="98"/>
    </location>
</feature>
<dbReference type="Proteomes" id="UP000692954">
    <property type="component" value="Unassembled WGS sequence"/>
</dbReference>
<keyword evidence="2" id="KW-0472">Membrane</keyword>
<feature type="transmembrane region" description="Helical" evidence="2">
    <location>
        <begin position="1364"/>
        <end position="1384"/>
    </location>
</feature>
<feature type="transmembrane region" description="Helical" evidence="2">
    <location>
        <begin position="110"/>
        <end position="130"/>
    </location>
</feature>
<keyword evidence="2" id="KW-1133">Transmembrane helix</keyword>
<dbReference type="OrthoDB" id="294856at2759"/>
<feature type="coiled-coil region" evidence="1">
    <location>
        <begin position="483"/>
        <end position="510"/>
    </location>
</feature>
<comment type="caution">
    <text evidence="3">The sequence shown here is derived from an EMBL/GenBank/DDBJ whole genome shotgun (WGS) entry which is preliminary data.</text>
</comment>
<feature type="transmembrane region" description="Helical" evidence="2">
    <location>
        <begin position="269"/>
        <end position="287"/>
    </location>
</feature>
<protein>
    <recommendedName>
        <fullName evidence="5">Transmembrane protein</fullName>
    </recommendedName>
</protein>
<evidence type="ECO:0000313" key="4">
    <source>
        <dbReference type="Proteomes" id="UP000692954"/>
    </source>
</evidence>
<keyword evidence="2" id="KW-0812">Transmembrane</keyword>
<sequence>MQKIKSYISKLLNDDHVCFDQSYQFILFVRMFQFLQYLAITLQEINDNEKQVDGHFSIFFQILKLSILDINFLPDYIGFITTFFNIAVLVLFILQIVYFKRTLIILMRGLIGYLAQLPQIMCFLFVSSSFRSFILKEDTNIIIYIWAICDVTLIFSLSLISCILFKNISFNQSTYTRDQSLMKIISQIFQFITQILYFYDDREEILILKQLSALLWIGLEQIDIYLYMPYSLYDSKLIFTLNQIKFGCNLINLILNNLSDIIETTFSQYIYYFIFSSMCFYLGETFYQRLFYAKGLDTFTKSSQKDQHLQIKVLRQFQIQAQFTLSQTEKLLQIGMVNQHIIHCNRQCRSQDSSDVITCIINYQVSNKEEENLFLFKIQYLAFQNKQYSQSLARIKHYQIKYKQELSWYFNLVQIEISNKLRQEITKQQFQKILESNSTYVNFTSDDLVHLDVQSDILIPIIRKTLSAKLDVWKKLLKGFSSVKQLQLELVKLAQELEQLRIKFKLIINRDVYEVNISQVNNLYHLRMLSLYYSIIMNDQLHSFLCEKQYYLIYSYEQTLQQDQLNSIALVLDKVSIVTVSLVQSLGSILNTNKQQLGHMFNYKKSEEFQNINHLNQLMPDFMAQFHNQMLSNFLIKGDSPFMHQFRLIFGKAKDNFIFPLYLKLANDFSYQDDYVIKGIFFSGVKKYDYLLFDSNGRILGITRQIYYDLFADNNNNHEKIELSLLYDQCFLYYFMPDLFDIVKRFQQRQKDSADNIIFSEDTIFVSYNEIQEFHDMFQQQMRFIVKDFNSMMGYKKKQSLQIRQSTIQNQKDLNSQILELNLLNDNYAKAVKEFINQNVTSQKTCFVRFTLQFQKYQNDGYYIMQISDYRKHNFGELATELYALQDADSTMKKSTLRHLKDLIISKRRYGDLQAYQNIHKKRQMYQRQLVSINQTEILMTHQFSSAFQTPKTCFFKPEIALNSEMESVQEIRNSSSEESKFLDEFLSDDESKKQGQKIEKKIQSFSKTNNFTENEQNPNQSQNSSAISKASNNQSYFFQIVFKQKGQLPRNIIILWIIVYCINLISLVGFGFSNYHLISNYQQQQLQSEQFMGPIKFNRYFCKTLALSWTFILTKYNILNNSQFLNQQNQYQFKLLDQFVFSNLSQLYPVFIQMEQDGTISNMTLKYSINNSEMVEFTRLLNFLEEVIHYLVQIGYFESDNFVNFINQEYIEKAFIIKYNLPEIININYNLMNQLNENSIKAQEFESTIFITEHLVHTVMIFFIMMIQLFQWNNIEQQNRNLALLVGRIKEYEVENEIQRAYNIYIALNIQAGEDSWKRYNYYNYGFQQDTSIYQPKQKLSISQKLQFGSQMQKSVRNFNTKINLFSHLMKILVFVLIYQAYLWGGYQLQNSQNNRLQPLNNLLVEFALFSTKLDNLASCAIIIKTQFLIEEKLIKEGLYKQKQLEDRQEIIQLFSNIYDEIAVSFAQLYEQIIKDLQLDNQMEEAQGLLHSDICLYLSSLLPFCDLKQKQNYQEFIKKYGQYYAQDDNSEYFAQGILSLVTQMQQFYKQNYVIQIQLEQQELNSTELLDFLNSQEFNVIILSHFRDTYQCFVRFLELLEDNIFLMRRKNLSSILIYYNTIIIIYLIVFLLYYSHWIGNNTKVMRNIKLALIAIPHFQLTSDPIINILKRYQ</sequence>
<feature type="transmembrane region" description="Helical" evidence="2">
    <location>
        <begin position="142"/>
        <end position="168"/>
    </location>
</feature>
<keyword evidence="4" id="KW-1185">Reference proteome</keyword>
<dbReference type="PANTHER" id="PTHR31600">
    <property type="entry name" value="TINY MACROCYSTS PROTEIN B-RELATED"/>
    <property type="match status" value="1"/>
</dbReference>
<reference evidence="3" key="1">
    <citation type="submission" date="2021-01" db="EMBL/GenBank/DDBJ databases">
        <authorList>
            <consortium name="Genoscope - CEA"/>
            <person name="William W."/>
        </authorList>
    </citation>
    <scope>NUCLEOTIDE SEQUENCE</scope>
</reference>
<organism evidence="3 4">
    <name type="scientific">Paramecium sonneborni</name>
    <dbReference type="NCBI Taxonomy" id="65129"/>
    <lineage>
        <taxon>Eukaryota</taxon>
        <taxon>Sar</taxon>
        <taxon>Alveolata</taxon>
        <taxon>Ciliophora</taxon>
        <taxon>Intramacronucleata</taxon>
        <taxon>Oligohymenophorea</taxon>
        <taxon>Peniculida</taxon>
        <taxon>Parameciidae</taxon>
        <taxon>Paramecium</taxon>
    </lineage>
</organism>
<evidence type="ECO:0000256" key="1">
    <source>
        <dbReference type="SAM" id="Coils"/>
    </source>
</evidence>
<evidence type="ECO:0008006" key="5">
    <source>
        <dbReference type="Google" id="ProtNLM"/>
    </source>
</evidence>
<keyword evidence="1" id="KW-0175">Coiled coil</keyword>